<protein>
    <submittedName>
        <fullName evidence="1">Uncharacterized protein</fullName>
    </submittedName>
</protein>
<dbReference type="KEGG" id="bsed:DN745_07330"/>
<dbReference type="Proteomes" id="UP000249799">
    <property type="component" value="Chromosome"/>
</dbReference>
<proteinExistence type="predicted"/>
<organism evidence="1 2">
    <name type="scientific">Bradymonas sediminis</name>
    <dbReference type="NCBI Taxonomy" id="1548548"/>
    <lineage>
        <taxon>Bacteria</taxon>
        <taxon>Deltaproteobacteria</taxon>
        <taxon>Bradymonadales</taxon>
        <taxon>Bradymonadaceae</taxon>
        <taxon>Bradymonas</taxon>
    </lineage>
</organism>
<dbReference type="OrthoDB" id="5525767at2"/>
<evidence type="ECO:0000313" key="2">
    <source>
        <dbReference type="Proteomes" id="UP000249799"/>
    </source>
</evidence>
<evidence type="ECO:0000313" key="1">
    <source>
        <dbReference type="EMBL" id="AWV89158.1"/>
    </source>
</evidence>
<sequence>MRYLSELRTSSKPALRGSVALVAMLCATAFSLSDAQAQQVAQPNEGRQYLTVGLSLDPGFMLDSTADTAFTSAGMAQVGLSHTINRYFFMSAEAEAGVQWMRAHTAGKDGAAPSASDFAWQVGIYGHLLPFGQESGWVANAGIHLFTAHLEDAPLQVLGGELRLGRYIWTADERFLLVQVGYSLPILQGLARPDHYDENDPWADENWSFHRLSLGFQYGF</sequence>
<dbReference type="RefSeq" id="WP_111333437.1">
    <property type="nucleotide sequence ID" value="NZ_CP030032.1"/>
</dbReference>
<gene>
    <name evidence="1" type="ORF">DN745_07330</name>
</gene>
<name>A0A2Z4FKE9_9DELT</name>
<accession>A0A2Z4FKE9</accession>
<reference evidence="1 2" key="1">
    <citation type="submission" date="2018-06" db="EMBL/GenBank/DDBJ databases">
        <title>Lujinxingia sediminis gen. nov. sp. nov., a new facultative anaerobic member of the class Deltaproteobacteria, and proposal of Lujinxingaceae fam. nov.</title>
        <authorList>
            <person name="Guo L.-Y."/>
            <person name="Li C.-M."/>
            <person name="Wang S."/>
            <person name="Du Z.-J."/>
        </authorList>
    </citation>
    <scope>NUCLEOTIDE SEQUENCE [LARGE SCALE GENOMIC DNA]</scope>
    <source>
        <strain evidence="1 2">FA350</strain>
    </source>
</reference>
<dbReference type="EMBL" id="CP030032">
    <property type="protein sequence ID" value="AWV89158.1"/>
    <property type="molecule type" value="Genomic_DNA"/>
</dbReference>
<keyword evidence="2" id="KW-1185">Reference proteome</keyword>
<dbReference type="AlphaFoldDB" id="A0A2Z4FKE9"/>